<accession>A0A521AGL5</accession>
<organism evidence="1 2">
    <name type="scientific">Saccharicrinis carchari</name>
    <dbReference type="NCBI Taxonomy" id="1168039"/>
    <lineage>
        <taxon>Bacteria</taxon>
        <taxon>Pseudomonadati</taxon>
        <taxon>Bacteroidota</taxon>
        <taxon>Bacteroidia</taxon>
        <taxon>Marinilabiliales</taxon>
        <taxon>Marinilabiliaceae</taxon>
        <taxon>Saccharicrinis</taxon>
    </lineage>
</organism>
<dbReference type="Proteomes" id="UP000319040">
    <property type="component" value="Unassembled WGS sequence"/>
</dbReference>
<sequence length="115" mass="13790">MKPSRSNKLRVIKDFEKLDSDIQEQIKLVYPYGFSQHLIEFKNKDNETVYALPFETDEKMYMVRMSVKKAIQLVEDDDDFDDEGNLRHDIREKYEDDHGDIEYLAENENYDSLED</sequence>
<dbReference type="AlphaFoldDB" id="A0A521AGL5"/>
<dbReference type="RefSeq" id="WP_142531552.1">
    <property type="nucleotide sequence ID" value="NZ_FXTB01000001.1"/>
</dbReference>
<evidence type="ECO:0000313" key="2">
    <source>
        <dbReference type="Proteomes" id="UP000319040"/>
    </source>
</evidence>
<reference evidence="1 2" key="1">
    <citation type="submission" date="2017-05" db="EMBL/GenBank/DDBJ databases">
        <authorList>
            <person name="Varghese N."/>
            <person name="Submissions S."/>
        </authorList>
    </citation>
    <scope>NUCLEOTIDE SEQUENCE [LARGE SCALE GENOMIC DNA]</scope>
    <source>
        <strain evidence="1 2">DSM 27040</strain>
    </source>
</reference>
<name>A0A521AGL5_SACCC</name>
<dbReference type="OrthoDB" id="1122172at2"/>
<proteinExistence type="predicted"/>
<evidence type="ECO:0000313" key="1">
    <source>
        <dbReference type="EMBL" id="SMO33929.1"/>
    </source>
</evidence>
<gene>
    <name evidence="1" type="ORF">SAMN06265379_101134</name>
</gene>
<protein>
    <submittedName>
        <fullName evidence="1">Uncharacterized protein</fullName>
    </submittedName>
</protein>
<keyword evidence="2" id="KW-1185">Reference proteome</keyword>
<dbReference type="EMBL" id="FXTB01000001">
    <property type="protein sequence ID" value="SMO33929.1"/>
    <property type="molecule type" value="Genomic_DNA"/>
</dbReference>